<dbReference type="PANTHER" id="PTHR14003">
    <property type="entry name" value="TRANSCRIPTIONAL REPRESSOR PROTEIN YY"/>
    <property type="match status" value="1"/>
</dbReference>
<feature type="domain" description="C2H2-type" evidence="12">
    <location>
        <begin position="277"/>
        <end position="304"/>
    </location>
</feature>
<keyword evidence="4" id="KW-0677">Repeat</keyword>
<dbReference type="FunFam" id="3.30.160.60:FF:000358">
    <property type="entry name" value="zinc finger protein 24"/>
    <property type="match status" value="1"/>
</dbReference>
<evidence type="ECO:0008006" key="15">
    <source>
        <dbReference type="Google" id="ProtNLM"/>
    </source>
</evidence>
<feature type="binding site" evidence="11">
    <location>
        <position position="21"/>
    </location>
    <ligand>
        <name>Zn(2+)</name>
        <dbReference type="ChEBI" id="CHEBI:29105"/>
    </ligand>
</feature>
<comment type="subcellular location">
    <subcellularLocation>
        <location evidence="1">Nucleus</location>
    </subcellularLocation>
</comment>
<dbReference type="PANTHER" id="PTHR14003:SF19">
    <property type="entry name" value="YY2 TRANSCRIPTION FACTOR"/>
    <property type="match status" value="1"/>
</dbReference>
<dbReference type="EMBL" id="GEDC01009718">
    <property type="protein sequence ID" value="JAS27580.1"/>
    <property type="molecule type" value="Transcribed_RNA"/>
</dbReference>
<evidence type="ECO:0000256" key="11">
    <source>
        <dbReference type="PROSITE-ProRule" id="PRU01263"/>
    </source>
</evidence>
<dbReference type="GO" id="GO:0031519">
    <property type="term" value="C:PcG protein complex"/>
    <property type="evidence" value="ECO:0007669"/>
    <property type="project" value="TreeGrafter"/>
</dbReference>
<keyword evidence="3 11" id="KW-0479">Metal-binding</keyword>
<dbReference type="InterPro" id="IPR036236">
    <property type="entry name" value="Znf_C2H2_sf"/>
</dbReference>
<organism evidence="14">
    <name type="scientific">Clastoptera arizonana</name>
    <name type="common">Arizona spittle bug</name>
    <dbReference type="NCBI Taxonomy" id="38151"/>
    <lineage>
        <taxon>Eukaryota</taxon>
        <taxon>Metazoa</taxon>
        <taxon>Ecdysozoa</taxon>
        <taxon>Arthropoda</taxon>
        <taxon>Hexapoda</taxon>
        <taxon>Insecta</taxon>
        <taxon>Pterygota</taxon>
        <taxon>Neoptera</taxon>
        <taxon>Paraneoptera</taxon>
        <taxon>Hemiptera</taxon>
        <taxon>Auchenorrhyncha</taxon>
        <taxon>Cercopoidea</taxon>
        <taxon>Clastopteridae</taxon>
        <taxon>Clastoptera</taxon>
    </lineage>
</organism>
<protein>
    <recommendedName>
        <fullName evidence="15">Protein krueppel</fullName>
    </recommendedName>
</protein>
<dbReference type="FunFam" id="3.30.160.60:FF:002343">
    <property type="entry name" value="Zinc finger protein 33A"/>
    <property type="match status" value="2"/>
</dbReference>
<evidence type="ECO:0000256" key="3">
    <source>
        <dbReference type="ARBA" id="ARBA00022723"/>
    </source>
</evidence>
<dbReference type="InterPro" id="IPR012934">
    <property type="entry name" value="Znf_AD"/>
</dbReference>
<gene>
    <name evidence="14" type="ORF">g.14577</name>
</gene>
<dbReference type="SUPFAM" id="SSF57667">
    <property type="entry name" value="beta-beta-alpha zinc fingers"/>
    <property type="match status" value="3"/>
</dbReference>
<dbReference type="Gene3D" id="3.30.160.60">
    <property type="entry name" value="Classic Zinc Finger"/>
    <property type="match status" value="6"/>
</dbReference>
<reference evidence="14" key="1">
    <citation type="submission" date="2015-12" db="EMBL/GenBank/DDBJ databases">
        <title>De novo transcriptome assembly of four potential Pierce s Disease insect vectors from Arizona vineyards.</title>
        <authorList>
            <person name="Tassone E.E."/>
        </authorList>
    </citation>
    <scope>NUCLEOTIDE SEQUENCE</scope>
</reference>
<evidence type="ECO:0000256" key="4">
    <source>
        <dbReference type="ARBA" id="ARBA00022737"/>
    </source>
</evidence>
<dbReference type="GO" id="GO:0005667">
    <property type="term" value="C:transcription regulator complex"/>
    <property type="evidence" value="ECO:0007669"/>
    <property type="project" value="TreeGrafter"/>
</dbReference>
<evidence type="ECO:0000256" key="6">
    <source>
        <dbReference type="ARBA" id="ARBA00022833"/>
    </source>
</evidence>
<evidence type="ECO:0000256" key="8">
    <source>
        <dbReference type="ARBA" id="ARBA00023163"/>
    </source>
</evidence>
<dbReference type="FunFam" id="3.30.160.60:FF:000193">
    <property type="entry name" value="Zinc finger protein 300"/>
    <property type="match status" value="1"/>
</dbReference>
<feature type="domain" description="C2H2-type" evidence="12">
    <location>
        <begin position="221"/>
        <end position="248"/>
    </location>
</feature>
<feature type="domain" description="C2H2-type" evidence="12">
    <location>
        <begin position="333"/>
        <end position="360"/>
    </location>
</feature>
<evidence type="ECO:0000256" key="9">
    <source>
        <dbReference type="ARBA" id="ARBA00023242"/>
    </source>
</evidence>
<dbReference type="PROSITE" id="PS00028">
    <property type="entry name" value="ZINC_FINGER_C2H2_1"/>
    <property type="match status" value="6"/>
</dbReference>
<feature type="domain" description="C2H2-type" evidence="12">
    <location>
        <begin position="305"/>
        <end position="332"/>
    </location>
</feature>
<feature type="domain" description="C2H2-type" evidence="12">
    <location>
        <begin position="361"/>
        <end position="388"/>
    </location>
</feature>
<dbReference type="SUPFAM" id="SSF57716">
    <property type="entry name" value="Glucocorticoid receptor-like (DNA-binding domain)"/>
    <property type="match status" value="1"/>
</dbReference>
<keyword evidence="7" id="KW-0805">Transcription regulation</keyword>
<dbReference type="PROSITE" id="PS51915">
    <property type="entry name" value="ZAD"/>
    <property type="match status" value="1"/>
</dbReference>
<accession>A0A1B6DPI5</accession>
<dbReference type="PROSITE" id="PS50157">
    <property type="entry name" value="ZINC_FINGER_C2H2_2"/>
    <property type="match status" value="6"/>
</dbReference>
<feature type="domain" description="C2H2-type" evidence="12">
    <location>
        <begin position="249"/>
        <end position="276"/>
    </location>
</feature>
<dbReference type="SMART" id="SM00868">
    <property type="entry name" value="zf-AD"/>
    <property type="match status" value="1"/>
</dbReference>
<feature type="binding site" evidence="11">
    <location>
        <position position="62"/>
    </location>
    <ligand>
        <name>Zn(2+)</name>
        <dbReference type="ChEBI" id="CHEBI:29105"/>
    </ligand>
</feature>
<dbReference type="GO" id="GO:0000785">
    <property type="term" value="C:chromatin"/>
    <property type="evidence" value="ECO:0007669"/>
    <property type="project" value="TreeGrafter"/>
</dbReference>
<dbReference type="Pfam" id="PF00096">
    <property type="entry name" value="zf-C2H2"/>
    <property type="match status" value="4"/>
</dbReference>
<name>A0A1B6DPI5_9HEMI</name>
<evidence type="ECO:0000259" key="12">
    <source>
        <dbReference type="PROSITE" id="PS50157"/>
    </source>
</evidence>
<dbReference type="Gene3D" id="3.40.1800.20">
    <property type="match status" value="1"/>
</dbReference>
<keyword evidence="6 11" id="KW-0862">Zinc</keyword>
<proteinExistence type="inferred from homology"/>
<keyword evidence="5 10" id="KW-0863">Zinc-finger</keyword>
<feature type="domain" description="ZAD" evidence="13">
    <location>
        <begin position="16"/>
        <end position="89"/>
    </location>
</feature>
<dbReference type="GO" id="GO:0000978">
    <property type="term" value="F:RNA polymerase II cis-regulatory region sequence-specific DNA binding"/>
    <property type="evidence" value="ECO:0007669"/>
    <property type="project" value="TreeGrafter"/>
</dbReference>
<feature type="binding site" evidence="11">
    <location>
        <position position="65"/>
    </location>
    <ligand>
        <name>Zn(2+)</name>
        <dbReference type="ChEBI" id="CHEBI:29105"/>
    </ligand>
</feature>
<sequence length="388" mass="44689">MSSSSDKEKNNFFPWNMCRTCGGEAEISIYDNEGVERQLEEKINTYLPITVSLDDYLPLSLCQKCVDRIESCHEIVTSCIETEAQLKEVIKLENNFQPDEECKNNSKHTALSLYEGAQLSSTIEEIEKDDSQSAYINCIILTQNKNNPHEKKEVVNDIFCQGNSIEEESNESVNHDFTSKKIKSNNVIYQSGDCKFGTANEKDYSTLITHCNKNIKKYNGFTCDLCNKNLSSKLSLRLHLRTHSGERPFRCKFCNKNFSQKPALKYHERKHTGEHPFVCCYCGKGFNSKVIQETHERVHTGERPFCCEKCGSSFRCVSNLRQHQAIHSDLRPYVCHVCGKNFRRPEKVRIHMRIHTGERPYSCPLCKRAFTQKGDMLKHTLIHSKSKN</sequence>
<dbReference type="GO" id="GO:0008270">
    <property type="term" value="F:zinc ion binding"/>
    <property type="evidence" value="ECO:0007669"/>
    <property type="project" value="UniProtKB-UniRule"/>
</dbReference>
<evidence type="ECO:0000256" key="5">
    <source>
        <dbReference type="ARBA" id="ARBA00022771"/>
    </source>
</evidence>
<feature type="binding site" evidence="11">
    <location>
        <position position="18"/>
    </location>
    <ligand>
        <name>Zn(2+)</name>
        <dbReference type="ChEBI" id="CHEBI:29105"/>
    </ligand>
</feature>
<dbReference type="FunFam" id="3.30.160.60:FF:000100">
    <property type="entry name" value="Zinc finger 45-like"/>
    <property type="match status" value="1"/>
</dbReference>
<dbReference type="SMART" id="SM00355">
    <property type="entry name" value="ZnF_C2H2"/>
    <property type="match status" value="6"/>
</dbReference>
<evidence type="ECO:0000313" key="14">
    <source>
        <dbReference type="EMBL" id="JAS27580.1"/>
    </source>
</evidence>
<evidence type="ECO:0000256" key="2">
    <source>
        <dbReference type="ARBA" id="ARBA00006991"/>
    </source>
</evidence>
<evidence type="ECO:0000259" key="13">
    <source>
        <dbReference type="PROSITE" id="PS51915"/>
    </source>
</evidence>
<keyword evidence="8" id="KW-0804">Transcription</keyword>
<dbReference type="InterPro" id="IPR013087">
    <property type="entry name" value="Znf_C2H2_type"/>
</dbReference>
<comment type="similarity">
    <text evidence="2">Belongs to the krueppel C2H2-type zinc-finger protein family.</text>
</comment>
<dbReference type="Pfam" id="PF07776">
    <property type="entry name" value="zf-AD"/>
    <property type="match status" value="1"/>
</dbReference>
<evidence type="ECO:0000256" key="7">
    <source>
        <dbReference type="ARBA" id="ARBA00023015"/>
    </source>
</evidence>
<evidence type="ECO:0000256" key="1">
    <source>
        <dbReference type="ARBA" id="ARBA00004123"/>
    </source>
</evidence>
<evidence type="ECO:0000256" key="10">
    <source>
        <dbReference type="PROSITE-ProRule" id="PRU00042"/>
    </source>
</evidence>
<dbReference type="GO" id="GO:0000981">
    <property type="term" value="F:DNA-binding transcription factor activity, RNA polymerase II-specific"/>
    <property type="evidence" value="ECO:0007669"/>
    <property type="project" value="TreeGrafter"/>
</dbReference>
<keyword evidence="9" id="KW-0539">Nucleus</keyword>
<dbReference type="AlphaFoldDB" id="A0A1B6DPI5"/>